<accession>A0A076NME3</accession>
<dbReference type="Proteomes" id="UP000028780">
    <property type="component" value="Chromosome"/>
</dbReference>
<dbReference type="OrthoDB" id="4427749at2"/>
<evidence type="ECO:0000313" key="4">
    <source>
        <dbReference type="Proteomes" id="UP000215374"/>
    </source>
</evidence>
<dbReference type="InterPro" id="IPR025355">
    <property type="entry name" value="DUF4259"/>
</dbReference>
<name>A0A076NME3_9CORY</name>
<dbReference type="Proteomes" id="UP000215374">
    <property type="component" value="Chromosome 1"/>
</dbReference>
<keyword evidence="3" id="KW-1185">Reference proteome</keyword>
<dbReference type="AlphaFoldDB" id="A0A076NME3"/>
<evidence type="ECO:0000313" key="1">
    <source>
        <dbReference type="EMBL" id="AIJ32980.1"/>
    </source>
</evidence>
<evidence type="ECO:0000313" key="2">
    <source>
        <dbReference type="EMBL" id="SNV60743.1"/>
    </source>
</evidence>
<dbReference type="Pfam" id="PF14078">
    <property type="entry name" value="DUF4259"/>
    <property type="match status" value="1"/>
</dbReference>
<organism evidence="1 3">
    <name type="scientific">Corynebacterium imitans</name>
    <dbReference type="NCBI Taxonomy" id="156978"/>
    <lineage>
        <taxon>Bacteria</taxon>
        <taxon>Bacillati</taxon>
        <taxon>Actinomycetota</taxon>
        <taxon>Actinomycetes</taxon>
        <taxon>Mycobacteriales</taxon>
        <taxon>Corynebacteriaceae</taxon>
        <taxon>Corynebacterium</taxon>
    </lineage>
</organism>
<reference evidence="1 3" key="1">
    <citation type="submission" date="2014-08" db="EMBL/GenBank/DDBJ databases">
        <title>Complete genome sequence of Corynebacterium imitans DSM 44264, isolated from a five-month-old boy with suspected pharyngeal diphtheria.</title>
        <authorList>
            <person name="Mollmann S."/>
            <person name="Albersmeier A."/>
            <person name="Ruckert C."/>
            <person name="Tauch A."/>
        </authorList>
    </citation>
    <scope>NUCLEOTIDE SEQUENCE [LARGE SCALE GENOMIC DNA]</scope>
    <source>
        <strain evidence="1 3">DSM 44264</strain>
    </source>
</reference>
<evidence type="ECO:0008006" key="5">
    <source>
        <dbReference type="Google" id="ProtNLM"/>
    </source>
</evidence>
<evidence type="ECO:0000313" key="3">
    <source>
        <dbReference type="Proteomes" id="UP000028780"/>
    </source>
</evidence>
<sequence>MSAWDEEIFSVEANVDFLDELDSLEEDEVEQAVIDAALLTANQNPASVSEDELLNGRAAATIVAIWAGAPFSAGEVADTYPFIRNRPATVSDEAVEAATAVLEGVGEDEAGASLDQFLEALA</sequence>
<dbReference type="EMBL" id="CP009211">
    <property type="protein sequence ID" value="AIJ32980.1"/>
    <property type="molecule type" value="Genomic_DNA"/>
</dbReference>
<dbReference type="EMBL" id="LT906467">
    <property type="protein sequence ID" value="SNV60743.1"/>
    <property type="molecule type" value="Genomic_DNA"/>
</dbReference>
<dbReference type="KEGG" id="cii:CIMIT_02830"/>
<dbReference type="eggNOG" id="ENOG50321GD">
    <property type="taxonomic scope" value="Bacteria"/>
</dbReference>
<gene>
    <name evidence="1" type="ORF">CIMIT_02830</name>
    <name evidence="2" type="ORF">SAMEA4535761_00631</name>
</gene>
<protein>
    <recommendedName>
        <fullName evidence="5">DUF4259 domain-containing protein</fullName>
    </recommendedName>
</protein>
<reference evidence="2 4" key="2">
    <citation type="submission" date="2017-06" db="EMBL/GenBank/DDBJ databases">
        <authorList>
            <consortium name="Pathogen Informatics"/>
        </authorList>
    </citation>
    <scope>NUCLEOTIDE SEQUENCE [LARGE SCALE GENOMIC DNA]</scope>
    <source>
        <strain evidence="2 4">NCTC13015</strain>
    </source>
</reference>
<dbReference type="HOGENOM" id="CLU_2080823_0_0_11"/>
<proteinExistence type="predicted"/>
<dbReference type="RefSeq" id="WP_038593810.1">
    <property type="nucleotide sequence ID" value="NZ_CP009211.1"/>
</dbReference>
<dbReference type="STRING" id="156978.CIMIT_02830"/>